<accession>A0A1H9AKI5</accession>
<dbReference type="SUPFAM" id="SSF53335">
    <property type="entry name" value="S-adenosyl-L-methionine-dependent methyltransferases"/>
    <property type="match status" value="1"/>
</dbReference>
<dbReference type="PIRSF" id="PIRSF004553">
    <property type="entry name" value="CHP00095"/>
    <property type="match status" value="1"/>
</dbReference>
<dbReference type="PROSITE" id="PS00092">
    <property type="entry name" value="N6_MTASE"/>
    <property type="match status" value="1"/>
</dbReference>
<dbReference type="PANTHER" id="PTHR43542:SF1">
    <property type="entry name" value="METHYLTRANSFERASE"/>
    <property type="match status" value="1"/>
</dbReference>
<feature type="region of interest" description="Disordered" evidence="3">
    <location>
        <begin position="1"/>
        <end position="24"/>
    </location>
</feature>
<dbReference type="Proteomes" id="UP000198833">
    <property type="component" value="Unassembled WGS sequence"/>
</dbReference>
<dbReference type="AlphaFoldDB" id="A0A1H9AKI5"/>
<dbReference type="Gene3D" id="3.40.50.150">
    <property type="entry name" value="Vaccinia Virus protein VP39"/>
    <property type="match status" value="1"/>
</dbReference>
<dbReference type="RefSeq" id="WP_092570310.1">
    <property type="nucleotide sequence ID" value="NZ_CP149446.1"/>
</dbReference>
<keyword evidence="5" id="KW-1185">Reference proteome</keyword>
<dbReference type="PANTHER" id="PTHR43542">
    <property type="entry name" value="METHYLTRANSFERASE"/>
    <property type="match status" value="1"/>
</dbReference>
<dbReference type="InterPro" id="IPR029063">
    <property type="entry name" value="SAM-dependent_MTases_sf"/>
</dbReference>
<evidence type="ECO:0000256" key="2">
    <source>
        <dbReference type="ARBA" id="ARBA00022679"/>
    </source>
</evidence>
<dbReference type="GO" id="GO:0003676">
    <property type="term" value="F:nucleic acid binding"/>
    <property type="evidence" value="ECO:0007669"/>
    <property type="project" value="InterPro"/>
</dbReference>
<dbReference type="InterPro" id="IPR002052">
    <property type="entry name" value="DNA_methylase_N6_adenine_CS"/>
</dbReference>
<gene>
    <name evidence="4" type="ORF">SAMN04488558_1024</name>
</gene>
<dbReference type="GO" id="GO:0008168">
    <property type="term" value="F:methyltransferase activity"/>
    <property type="evidence" value="ECO:0007669"/>
    <property type="project" value="UniProtKB-KW"/>
</dbReference>
<dbReference type="CDD" id="cd02440">
    <property type="entry name" value="AdoMet_MTases"/>
    <property type="match status" value="1"/>
</dbReference>
<name>A0A1H9AKI5_9LACT</name>
<organism evidence="4 5">
    <name type="scientific">Ignavigranum ruoffiae</name>
    <dbReference type="NCBI Taxonomy" id="89093"/>
    <lineage>
        <taxon>Bacteria</taxon>
        <taxon>Bacillati</taxon>
        <taxon>Bacillota</taxon>
        <taxon>Bacilli</taxon>
        <taxon>Lactobacillales</taxon>
        <taxon>Aerococcaceae</taxon>
        <taxon>Ignavigranum</taxon>
    </lineage>
</organism>
<dbReference type="STRING" id="89093.SAMN04488558_1024"/>
<sequence length="189" mass="21049">MRIISGKYGSRHLKAVPGNHTRPTTDKVKESIFNMLGMNFSGGNVLDFYGGSGALAIEAISRGMDLAVICDNYRPAIETIKANVSVTKEADRFTILAGDHYHRLKVYLSEQPSQFDLIFLDPPYKQAAIEKDVSFFEEMDCVKVGSLIVVETGKDTTLREGIGAFSLLKEKIYGESYIRIYQKGESNHD</sequence>
<evidence type="ECO:0000256" key="3">
    <source>
        <dbReference type="SAM" id="MobiDB-lite"/>
    </source>
</evidence>
<keyword evidence="1 4" id="KW-0489">Methyltransferase</keyword>
<dbReference type="OrthoDB" id="9803017at2"/>
<protein>
    <submittedName>
        <fullName evidence="4">16S rRNA (Guanine(966)-N(2))-methyltransferase RsmD</fullName>
    </submittedName>
</protein>
<dbReference type="GO" id="GO:0031167">
    <property type="term" value="P:rRNA methylation"/>
    <property type="evidence" value="ECO:0007669"/>
    <property type="project" value="InterPro"/>
</dbReference>
<dbReference type="EMBL" id="FOEN01000002">
    <property type="protein sequence ID" value="SEP77169.1"/>
    <property type="molecule type" value="Genomic_DNA"/>
</dbReference>
<dbReference type="InterPro" id="IPR004398">
    <property type="entry name" value="RNA_MeTrfase_RsmD"/>
</dbReference>
<dbReference type="Pfam" id="PF03602">
    <property type="entry name" value="Cons_hypoth95"/>
    <property type="match status" value="1"/>
</dbReference>
<dbReference type="NCBIfam" id="TIGR00095">
    <property type="entry name" value="16S rRNA (guanine(966)-N(2))-methyltransferase RsmD"/>
    <property type="match status" value="1"/>
</dbReference>
<keyword evidence="2 4" id="KW-0808">Transferase</keyword>
<reference evidence="4 5" key="1">
    <citation type="submission" date="2016-10" db="EMBL/GenBank/DDBJ databases">
        <authorList>
            <person name="de Groot N.N."/>
        </authorList>
    </citation>
    <scope>NUCLEOTIDE SEQUENCE [LARGE SCALE GENOMIC DNA]</scope>
    <source>
        <strain evidence="4 5">DSM 15695</strain>
    </source>
</reference>
<evidence type="ECO:0000313" key="5">
    <source>
        <dbReference type="Proteomes" id="UP000198833"/>
    </source>
</evidence>
<evidence type="ECO:0000256" key="1">
    <source>
        <dbReference type="ARBA" id="ARBA00022603"/>
    </source>
</evidence>
<evidence type="ECO:0000313" key="4">
    <source>
        <dbReference type="EMBL" id="SEP77169.1"/>
    </source>
</evidence>
<proteinExistence type="predicted"/>